<gene>
    <name evidence="2" type="ORF">HNP84_009735</name>
</gene>
<accession>A0A840PQD9</accession>
<evidence type="ECO:0000313" key="2">
    <source>
        <dbReference type="EMBL" id="MBB5139970.1"/>
    </source>
</evidence>
<feature type="region of interest" description="Disordered" evidence="1">
    <location>
        <begin position="164"/>
        <end position="191"/>
    </location>
</feature>
<dbReference type="AlphaFoldDB" id="A0A840PQD9"/>
<organism evidence="2 3">
    <name type="scientific">Thermocatellispora tengchongensis</name>
    <dbReference type="NCBI Taxonomy" id="1073253"/>
    <lineage>
        <taxon>Bacteria</taxon>
        <taxon>Bacillati</taxon>
        <taxon>Actinomycetota</taxon>
        <taxon>Actinomycetes</taxon>
        <taxon>Streptosporangiales</taxon>
        <taxon>Streptosporangiaceae</taxon>
        <taxon>Thermocatellispora</taxon>
    </lineage>
</organism>
<name>A0A840PQD9_9ACTN</name>
<comment type="caution">
    <text evidence="2">The sequence shown here is derived from an EMBL/GenBank/DDBJ whole genome shotgun (WGS) entry which is preliminary data.</text>
</comment>
<evidence type="ECO:0000313" key="3">
    <source>
        <dbReference type="Proteomes" id="UP000578449"/>
    </source>
</evidence>
<proteinExistence type="predicted"/>
<evidence type="ECO:0000256" key="1">
    <source>
        <dbReference type="SAM" id="MobiDB-lite"/>
    </source>
</evidence>
<sequence length="663" mass="67424">MATILEDFEDATLNLTITGTWARASGTAAAGTWALKAATIGAEEATDAIVTVPPQATSLSFYYRVSSEADYDLFHVLVDGTEVLVDSGDVPWTQTTIDVTGASQVTFRYDKDGSVNELSDTAWIDQLSFTVPDTGTPKNSTDGGTLVETTGVVQVPEIAKASSDTGHLGETRWVGEPQTVPTPPSIRSTSTATSGAAAYTINTPAGVVANDVLIGLQAADRGSTANMTTPTGGSAWELLDSLDATTGEGVIQAIRVWWKRASSSEPGSYTFNQRNGSDGVCLIAAVKDASLSATPLIARSTQGTNQNVTTPGITPSSGNDLELRLVAAYPQNAAFTLTPPAGLTALTSIQSRTYTAAAAAARMLQSNTVTDPADFVASVSSLLWRVGVTVAVAPAVTGPPQVTQTASDSGAVVESPTVTVQPDGVPTSANDVGALTETAAATADLASSDVAELGEAAAIDAAPGSSDQAAVTEASMLMVGWGGADQAALTEVAQVDVDVTAADTGTLAESVAIAETVGPVAGDHATLTEAIAVEVQAVVADVGALTESADVAVLKDASDSAQLVESATVGLSVSDSATLVEFTQAEVSVTAADSVVLTDQAVVEAPRFATDSAVLVETATVATLGRDVSGLGPMYRRWSAGSPYRRHSAGEPHRAWGAGSPRT</sequence>
<dbReference type="EMBL" id="JACHGN010000035">
    <property type="protein sequence ID" value="MBB5139970.1"/>
    <property type="molecule type" value="Genomic_DNA"/>
</dbReference>
<feature type="region of interest" description="Disordered" evidence="1">
    <location>
        <begin position="641"/>
        <end position="663"/>
    </location>
</feature>
<keyword evidence="3" id="KW-1185">Reference proteome</keyword>
<protein>
    <submittedName>
        <fullName evidence="2">Uncharacterized protein</fullName>
    </submittedName>
</protein>
<dbReference type="RefSeq" id="WP_185056779.1">
    <property type="nucleotide sequence ID" value="NZ_BAABIX010000005.1"/>
</dbReference>
<dbReference type="Proteomes" id="UP000578449">
    <property type="component" value="Unassembled WGS sequence"/>
</dbReference>
<reference evidence="2 3" key="1">
    <citation type="submission" date="2020-08" db="EMBL/GenBank/DDBJ databases">
        <title>Genomic Encyclopedia of Type Strains, Phase IV (KMG-IV): sequencing the most valuable type-strain genomes for metagenomic binning, comparative biology and taxonomic classification.</title>
        <authorList>
            <person name="Goeker M."/>
        </authorList>
    </citation>
    <scope>NUCLEOTIDE SEQUENCE [LARGE SCALE GENOMIC DNA]</scope>
    <source>
        <strain evidence="2 3">DSM 45615</strain>
    </source>
</reference>